<dbReference type="PROSITE" id="PS00211">
    <property type="entry name" value="ABC_TRANSPORTER_1"/>
    <property type="match status" value="2"/>
</dbReference>
<dbReference type="Proteomes" id="UP000800094">
    <property type="component" value="Unassembled WGS sequence"/>
</dbReference>
<evidence type="ECO:0000256" key="6">
    <source>
        <dbReference type="ARBA" id="ARBA00022741"/>
    </source>
</evidence>
<evidence type="ECO:0000256" key="9">
    <source>
        <dbReference type="ARBA" id="ARBA00023136"/>
    </source>
</evidence>
<feature type="transmembrane region" description="Helical" evidence="10">
    <location>
        <begin position="1159"/>
        <end position="1180"/>
    </location>
</feature>
<sequence length="1541" mass="169389">MALLLRQIWSLSAKTLRITLWRHWISTPLRALVLPILIVLFLSFTKNFISKDSTYGFGESRLVRPLSDVLSTASGERNQVIFVTPFAGGEIERVIEEVAAPLRNSGVKIQTLKREEELRSACFSTIRGTSKCLGAAVFHSSPSEGANGTWNYTLRADGALGQTFFADSDVNDAQVYTLPFQHAIDFAIARHTNSSNSTALSVPIHEYPFTSKTEEERKDDNRVRFMDMIKDVLAAPFYLAMACVIYQMTGFIATEQEIGMARLLDTMMPNQKRWQPPVARILSNHFAFDLLYLPGWIAGGAILGAMCFPATTIIIPIMFHVLAGLSTTSFAAFAAAFFRKAQLSGIIAIIGALILAIVAQLVKSGTAVVVILSLLFPPMNYVYFLVTMTHWESDNRATNLVQGAPNSSFAVPAIVFWAFACIHAIVYVVLGVLVERWIYGTSSSSRQTVVSPSPIAVSLNGFTKEYAPDWMAKTLQFFNKGLLDGVLAVDNLNLQAYRGEIMVLLGANGSGKSTTLDAIAGQHSISAGDITLNYNNPQEGFGYCPQKNILWDDLTVREHVDIFDRIKAVGKPATRAEQDSLIEACDLSKKKSGLSKSLSGGQKRKLQMAMMFAGGSAVCCVDEVSSGVDPLSRRKLWDILLAERGRRSIILTTHFLDEADLLADRISILSKGRLRAVGSSVELKDKLGSGYRVHMRHAPGALQRPPLYRDVLHTDHGHEVTYFPGTSADAYRLLRRLDQDGVQNYEVNGPTLEDVFFKVEEETRAQANHRSSYDSGKPLVTSDEEKQNAVFELGKGRPIGLVRQMKALVSKRFLILWRNPAPYVALLAIALIAAGCSTLFLKNARVGQCNPEDAVSSNSQQSAVEYQLVAGPQEQLSAAAIEKIAAAPPGSVSVVETLEDFNSAVSRRYGELIPGGFFLGSEPTIAWKADGPAPVMAHITQNLLDNLLFNITISSSYEVLDVPFVADISQYLLFIVYFGLSMAVYPAFMALYPTMERLRGIRSMHYSNGVRPLPLWLAYLFFDFLFVIVISFVSIIIFAGMLDIWYAIGYLLLVFLLYGIAAGLYSYVVSLFSSSQLAALAVTAATQTVFFLAYFVIFMVVYTFTESSKQDSTMDIAYFILGLFSPVVNLSRALYTTLNVFGVSCRDKKLASYPGAIDLYGGPILYLILQSLFLFAIVFLKESGTTFSLRRPRRKTEQEDIELEAPMDPVGATRSGDGLQVLNLRKQFKKHIAVDDVTFGIPPGECFALVGPNGAGKSTSISMIRGDLQPSGHYSQIFIDGLSALQHRGKTRTKLGVCPQIDPLDHMTVAEHLHFYAQIRGLKNPSASVQATITAVGLDAFTHRIASKLSGGNKRKLSLGIALVGNPSVLLLDEPSSGMDAVSKRIMWRTLSSLTPGRSLLLTTHSMEEADALATRAGVIASRMLALGTIDELKSRYANAYYVHLVHRHGAHTSPSEMERMQAWVQSEFPEARFEGWIVYGQVKFRLPLREAGGLRSLADIFGKLEVAKAALGVEYYGVSTATLDQIFLEVVGRHRVEEEG</sequence>
<evidence type="ECO:0000259" key="11">
    <source>
        <dbReference type="PROSITE" id="PS50893"/>
    </source>
</evidence>
<proteinExistence type="inferred from homology"/>
<dbReference type="GO" id="GO:0016020">
    <property type="term" value="C:membrane"/>
    <property type="evidence" value="ECO:0007669"/>
    <property type="project" value="UniProtKB-SubCell"/>
</dbReference>
<evidence type="ECO:0000256" key="8">
    <source>
        <dbReference type="ARBA" id="ARBA00022989"/>
    </source>
</evidence>
<keyword evidence="13" id="KW-1185">Reference proteome</keyword>
<feature type="domain" description="ABC transporter" evidence="11">
    <location>
        <begin position="472"/>
        <end position="696"/>
    </location>
</feature>
<dbReference type="InterPro" id="IPR003593">
    <property type="entry name" value="AAA+_ATPase"/>
</dbReference>
<feature type="transmembrane region" description="Helical" evidence="10">
    <location>
        <begin position="20"/>
        <end position="42"/>
    </location>
</feature>
<dbReference type="InterPro" id="IPR013525">
    <property type="entry name" value="ABC2_TM"/>
</dbReference>
<keyword evidence="4 10" id="KW-0812">Transmembrane</keyword>
<evidence type="ECO:0000256" key="5">
    <source>
        <dbReference type="ARBA" id="ARBA00022737"/>
    </source>
</evidence>
<keyword evidence="5" id="KW-0677">Repeat</keyword>
<feature type="transmembrane region" description="Helical" evidence="10">
    <location>
        <begin position="821"/>
        <end position="841"/>
    </location>
</feature>
<feature type="transmembrane region" description="Helical" evidence="10">
    <location>
        <begin position="1116"/>
        <end position="1138"/>
    </location>
</feature>
<dbReference type="InterPro" id="IPR017871">
    <property type="entry name" value="ABC_transporter-like_CS"/>
</dbReference>
<keyword evidence="3" id="KW-0813">Transport</keyword>
<feature type="transmembrane region" description="Helical" evidence="10">
    <location>
        <begin position="369"/>
        <end position="389"/>
    </location>
</feature>
<dbReference type="GeneID" id="54589306"/>
<dbReference type="SUPFAM" id="SSF52540">
    <property type="entry name" value="P-loop containing nucleoside triphosphate hydrolases"/>
    <property type="match status" value="2"/>
</dbReference>
<dbReference type="GO" id="GO:0016887">
    <property type="term" value="F:ATP hydrolysis activity"/>
    <property type="evidence" value="ECO:0007669"/>
    <property type="project" value="InterPro"/>
</dbReference>
<protein>
    <submittedName>
        <fullName evidence="12">ABC transporter</fullName>
    </submittedName>
</protein>
<comment type="similarity">
    <text evidence="2">Belongs to the ABC transporter superfamily. ABCA family.</text>
</comment>
<feature type="transmembrane region" description="Helical" evidence="10">
    <location>
        <begin position="409"/>
        <end position="434"/>
    </location>
</feature>
<evidence type="ECO:0000256" key="10">
    <source>
        <dbReference type="SAM" id="Phobius"/>
    </source>
</evidence>
<dbReference type="PANTHER" id="PTHR19229:SF36">
    <property type="entry name" value="ATP-BINDING CASSETTE SUB-FAMILY A MEMBER 2"/>
    <property type="match status" value="1"/>
</dbReference>
<feature type="transmembrane region" description="Helical" evidence="10">
    <location>
        <begin position="317"/>
        <end position="337"/>
    </location>
</feature>
<comment type="subcellular location">
    <subcellularLocation>
        <location evidence="1">Membrane</location>
        <topology evidence="1">Multi-pass membrane protein</topology>
    </subcellularLocation>
</comment>
<organism evidence="12 13">
    <name type="scientific">Trematosphaeria pertusa</name>
    <dbReference type="NCBI Taxonomy" id="390896"/>
    <lineage>
        <taxon>Eukaryota</taxon>
        <taxon>Fungi</taxon>
        <taxon>Dikarya</taxon>
        <taxon>Ascomycota</taxon>
        <taxon>Pezizomycotina</taxon>
        <taxon>Dothideomycetes</taxon>
        <taxon>Pleosporomycetidae</taxon>
        <taxon>Pleosporales</taxon>
        <taxon>Massarineae</taxon>
        <taxon>Trematosphaeriaceae</taxon>
        <taxon>Trematosphaeria</taxon>
    </lineage>
</organism>
<dbReference type="EMBL" id="ML987208">
    <property type="protein sequence ID" value="KAF2242301.1"/>
    <property type="molecule type" value="Genomic_DNA"/>
</dbReference>
<feature type="transmembrane region" description="Helical" evidence="10">
    <location>
        <begin position="1044"/>
        <end position="1065"/>
    </location>
</feature>
<name>A0A6A6HWB1_9PLEO</name>
<feature type="transmembrane region" description="Helical" evidence="10">
    <location>
        <begin position="971"/>
        <end position="992"/>
    </location>
</feature>
<evidence type="ECO:0000256" key="2">
    <source>
        <dbReference type="ARBA" id="ARBA00008869"/>
    </source>
</evidence>
<dbReference type="FunFam" id="3.40.50.300:FF:001345">
    <property type="entry name" value="Related to ABC transporter"/>
    <property type="match status" value="1"/>
</dbReference>
<feature type="transmembrane region" description="Helical" evidence="10">
    <location>
        <begin position="290"/>
        <end position="310"/>
    </location>
</feature>
<evidence type="ECO:0000256" key="3">
    <source>
        <dbReference type="ARBA" id="ARBA00022448"/>
    </source>
</evidence>
<dbReference type="PANTHER" id="PTHR19229">
    <property type="entry name" value="ATP-BINDING CASSETTE TRANSPORTER SUBFAMILY A ABCA"/>
    <property type="match status" value="1"/>
</dbReference>
<dbReference type="SMART" id="SM00382">
    <property type="entry name" value="AAA"/>
    <property type="match status" value="2"/>
</dbReference>
<dbReference type="Pfam" id="PF00005">
    <property type="entry name" value="ABC_tran"/>
    <property type="match status" value="2"/>
</dbReference>
<dbReference type="Gene3D" id="3.40.50.300">
    <property type="entry name" value="P-loop containing nucleotide triphosphate hydrolases"/>
    <property type="match status" value="2"/>
</dbReference>
<evidence type="ECO:0000256" key="7">
    <source>
        <dbReference type="ARBA" id="ARBA00022840"/>
    </source>
</evidence>
<gene>
    <name evidence="12" type="ORF">BU26DRAFT_610196</name>
</gene>
<evidence type="ECO:0000256" key="4">
    <source>
        <dbReference type="ARBA" id="ARBA00022692"/>
    </source>
</evidence>
<keyword evidence="6" id="KW-0547">Nucleotide-binding</keyword>
<dbReference type="InterPro" id="IPR027417">
    <property type="entry name" value="P-loop_NTPase"/>
</dbReference>
<dbReference type="RefSeq" id="XP_033677305.1">
    <property type="nucleotide sequence ID" value="XM_033835976.1"/>
</dbReference>
<feature type="transmembrane region" description="Helical" evidence="10">
    <location>
        <begin position="1077"/>
        <end position="1104"/>
    </location>
</feature>
<dbReference type="GO" id="GO:0140359">
    <property type="term" value="F:ABC-type transporter activity"/>
    <property type="evidence" value="ECO:0007669"/>
    <property type="project" value="InterPro"/>
</dbReference>
<feature type="domain" description="ABC transporter" evidence="11">
    <location>
        <begin position="1219"/>
        <end position="1446"/>
    </location>
</feature>
<keyword evidence="8 10" id="KW-1133">Transmembrane helix</keyword>
<dbReference type="Pfam" id="PF12698">
    <property type="entry name" value="ABC2_membrane_3"/>
    <property type="match status" value="1"/>
</dbReference>
<feature type="transmembrane region" description="Helical" evidence="10">
    <location>
        <begin position="232"/>
        <end position="253"/>
    </location>
</feature>
<dbReference type="InterPro" id="IPR003439">
    <property type="entry name" value="ABC_transporter-like_ATP-bd"/>
</dbReference>
<feature type="transmembrane region" description="Helical" evidence="10">
    <location>
        <begin position="1013"/>
        <end position="1038"/>
    </location>
</feature>
<evidence type="ECO:0000313" key="13">
    <source>
        <dbReference type="Proteomes" id="UP000800094"/>
    </source>
</evidence>
<accession>A0A6A6HWB1</accession>
<evidence type="ECO:0000256" key="1">
    <source>
        <dbReference type="ARBA" id="ARBA00004141"/>
    </source>
</evidence>
<dbReference type="CDD" id="cd03263">
    <property type="entry name" value="ABC_subfamily_A"/>
    <property type="match status" value="2"/>
</dbReference>
<dbReference type="GO" id="GO:0005319">
    <property type="term" value="F:lipid transporter activity"/>
    <property type="evidence" value="ECO:0007669"/>
    <property type="project" value="TreeGrafter"/>
</dbReference>
<evidence type="ECO:0000313" key="12">
    <source>
        <dbReference type="EMBL" id="KAF2242301.1"/>
    </source>
</evidence>
<dbReference type="PROSITE" id="PS50893">
    <property type="entry name" value="ABC_TRANSPORTER_2"/>
    <property type="match status" value="2"/>
</dbReference>
<keyword evidence="7" id="KW-0067">ATP-binding</keyword>
<dbReference type="OrthoDB" id="8061355at2759"/>
<reference evidence="12" key="1">
    <citation type="journal article" date="2020" name="Stud. Mycol.">
        <title>101 Dothideomycetes genomes: a test case for predicting lifestyles and emergence of pathogens.</title>
        <authorList>
            <person name="Haridas S."/>
            <person name="Albert R."/>
            <person name="Binder M."/>
            <person name="Bloem J."/>
            <person name="Labutti K."/>
            <person name="Salamov A."/>
            <person name="Andreopoulos B."/>
            <person name="Baker S."/>
            <person name="Barry K."/>
            <person name="Bills G."/>
            <person name="Bluhm B."/>
            <person name="Cannon C."/>
            <person name="Castanera R."/>
            <person name="Culley D."/>
            <person name="Daum C."/>
            <person name="Ezra D."/>
            <person name="Gonzalez J."/>
            <person name="Henrissat B."/>
            <person name="Kuo A."/>
            <person name="Liang C."/>
            <person name="Lipzen A."/>
            <person name="Lutzoni F."/>
            <person name="Magnuson J."/>
            <person name="Mondo S."/>
            <person name="Nolan M."/>
            <person name="Ohm R."/>
            <person name="Pangilinan J."/>
            <person name="Park H.-J."/>
            <person name="Ramirez L."/>
            <person name="Alfaro M."/>
            <person name="Sun H."/>
            <person name="Tritt A."/>
            <person name="Yoshinaga Y."/>
            <person name="Zwiers L.-H."/>
            <person name="Turgeon B."/>
            <person name="Goodwin S."/>
            <person name="Spatafora J."/>
            <person name="Crous P."/>
            <person name="Grigoriev I."/>
        </authorList>
    </citation>
    <scope>NUCLEOTIDE SEQUENCE</scope>
    <source>
        <strain evidence="12">CBS 122368</strain>
    </source>
</reference>
<dbReference type="InterPro" id="IPR026082">
    <property type="entry name" value="ABCA"/>
</dbReference>
<keyword evidence="9 10" id="KW-0472">Membrane</keyword>
<feature type="transmembrane region" description="Helical" evidence="10">
    <location>
        <begin position="343"/>
        <end position="362"/>
    </location>
</feature>
<dbReference type="GO" id="GO:0005524">
    <property type="term" value="F:ATP binding"/>
    <property type="evidence" value="ECO:0007669"/>
    <property type="project" value="UniProtKB-KW"/>
</dbReference>